<keyword evidence="2" id="KW-1185">Reference proteome</keyword>
<protein>
    <submittedName>
        <fullName evidence="1">Uncharacterized protein</fullName>
    </submittedName>
</protein>
<evidence type="ECO:0000313" key="2">
    <source>
        <dbReference type="Proteomes" id="UP000032141"/>
    </source>
</evidence>
<dbReference type="eggNOG" id="KOG3309">
    <property type="taxonomic scope" value="Eukaryota"/>
</dbReference>
<dbReference type="HOGENOM" id="CLU_1818487_0_0_1"/>
<dbReference type="eggNOG" id="KOG1897">
    <property type="taxonomic scope" value="Eukaryota"/>
</dbReference>
<dbReference type="Gramene" id="Bo3g029770.1">
    <property type="protein sequence ID" value="Bo3g029770.1"/>
    <property type="gene ID" value="Bo3g029770"/>
</dbReference>
<reference evidence="1" key="2">
    <citation type="submission" date="2015-03" db="UniProtKB">
        <authorList>
            <consortium name="EnsemblPlants"/>
        </authorList>
    </citation>
    <scope>IDENTIFICATION</scope>
</reference>
<dbReference type="Gene3D" id="3.10.20.30">
    <property type="match status" value="1"/>
</dbReference>
<sequence length="142" mass="15943">MVWAPAYTKACGRVDVDGSRHLLGDHAGLIHLLAITTHEKEKCVENNYGLNSSYKFVPRRMSRLGCQVIARPELDGLRLAIPSATRNFAVDRFVLYSGTLEPEAAQPHRDDYCSFDNFDGCLLRENSVITYLWSCLCVSFSV</sequence>
<accession>A0A0D3B550</accession>
<dbReference type="InterPro" id="IPR012675">
    <property type="entry name" value="Beta-grasp_dom_sf"/>
</dbReference>
<name>A0A0D3B550_BRAOL</name>
<dbReference type="AlphaFoldDB" id="A0A0D3B550"/>
<reference evidence="1 2" key="1">
    <citation type="journal article" date="2014" name="Genome Biol.">
        <title>Transcriptome and methylome profiling reveals relics of genome dominance in the mesopolyploid Brassica oleracea.</title>
        <authorList>
            <person name="Parkin I.A."/>
            <person name="Koh C."/>
            <person name="Tang H."/>
            <person name="Robinson S.J."/>
            <person name="Kagale S."/>
            <person name="Clarke W.E."/>
            <person name="Town C.D."/>
            <person name="Nixon J."/>
            <person name="Krishnakumar V."/>
            <person name="Bidwell S.L."/>
            <person name="Denoeud F."/>
            <person name="Belcram H."/>
            <person name="Links M.G."/>
            <person name="Just J."/>
            <person name="Clarke C."/>
            <person name="Bender T."/>
            <person name="Huebert T."/>
            <person name="Mason A.S."/>
            <person name="Pires J.C."/>
            <person name="Barker G."/>
            <person name="Moore J."/>
            <person name="Walley P.G."/>
            <person name="Manoli S."/>
            <person name="Batley J."/>
            <person name="Edwards D."/>
            <person name="Nelson M.N."/>
            <person name="Wang X."/>
            <person name="Paterson A.H."/>
            <person name="King G."/>
            <person name="Bancroft I."/>
            <person name="Chalhoub B."/>
            <person name="Sharpe A.G."/>
        </authorList>
    </citation>
    <scope>NUCLEOTIDE SEQUENCE</scope>
    <source>
        <strain evidence="1 2">cv. TO1000</strain>
    </source>
</reference>
<evidence type="ECO:0000313" key="1">
    <source>
        <dbReference type="EnsemblPlants" id="Bo3g029770.1"/>
    </source>
</evidence>
<organism evidence="1 2">
    <name type="scientific">Brassica oleracea var. oleracea</name>
    <dbReference type="NCBI Taxonomy" id="109376"/>
    <lineage>
        <taxon>Eukaryota</taxon>
        <taxon>Viridiplantae</taxon>
        <taxon>Streptophyta</taxon>
        <taxon>Embryophyta</taxon>
        <taxon>Tracheophyta</taxon>
        <taxon>Spermatophyta</taxon>
        <taxon>Magnoliopsida</taxon>
        <taxon>eudicotyledons</taxon>
        <taxon>Gunneridae</taxon>
        <taxon>Pentapetalae</taxon>
        <taxon>rosids</taxon>
        <taxon>malvids</taxon>
        <taxon>Brassicales</taxon>
        <taxon>Brassicaceae</taxon>
        <taxon>Brassiceae</taxon>
        <taxon>Brassica</taxon>
    </lineage>
</organism>
<proteinExistence type="predicted"/>
<dbReference type="STRING" id="109376.A0A0D3B550"/>
<dbReference type="EnsemblPlants" id="Bo3g029770.1">
    <property type="protein sequence ID" value="Bo3g029770.1"/>
    <property type="gene ID" value="Bo3g029770"/>
</dbReference>
<dbReference type="Proteomes" id="UP000032141">
    <property type="component" value="Chromosome C3"/>
</dbReference>